<dbReference type="Pfam" id="PF13181">
    <property type="entry name" value="TPR_8"/>
    <property type="match status" value="1"/>
</dbReference>
<proteinExistence type="inferred from homology"/>
<dbReference type="GO" id="GO:0042393">
    <property type="term" value="F:histone binding"/>
    <property type="evidence" value="ECO:0007669"/>
    <property type="project" value="TreeGrafter"/>
</dbReference>
<evidence type="ECO:0000256" key="2">
    <source>
        <dbReference type="ARBA" id="ARBA00008402"/>
    </source>
</evidence>
<dbReference type="GO" id="GO:0034080">
    <property type="term" value="P:CENP-A containing chromatin assembly"/>
    <property type="evidence" value="ECO:0007669"/>
    <property type="project" value="TreeGrafter"/>
</dbReference>
<keyword evidence="10" id="KW-1185">Reference proteome</keyword>
<evidence type="ECO:0000256" key="3">
    <source>
        <dbReference type="ARBA" id="ARBA00022737"/>
    </source>
</evidence>
<feature type="compositionally biased region" description="Basic and acidic residues" evidence="7">
    <location>
        <begin position="43"/>
        <end position="84"/>
    </location>
</feature>
<dbReference type="Proteomes" id="UP000192247">
    <property type="component" value="Unassembled WGS sequence"/>
</dbReference>
<dbReference type="Pfam" id="PF10516">
    <property type="entry name" value="SHNi-TPR"/>
    <property type="match status" value="1"/>
</dbReference>
<feature type="repeat" description="TPR" evidence="6">
    <location>
        <begin position="311"/>
        <end position="344"/>
    </location>
</feature>
<feature type="compositionally biased region" description="Basic and acidic residues" evidence="7">
    <location>
        <begin position="227"/>
        <end position="239"/>
    </location>
</feature>
<feature type="compositionally biased region" description="Basic and acidic residues" evidence="7">
    <location>
        <begin position="10"/>
        <end position="30"/>
    </location>
</feature>
<keyword evidence="4 6" id="KW-0802">TPR repeat</keyword>
<evidence type="ECO:0000256" key="4">
    <source>
        <dbReference type="ARBA" id="ARBA00022803"/>
    </source>
</evidence>
<dbReference type="GO" id="GO:0005654">
    <property type="term" value="C:nucleoplasm"/>
    <property type="evidence" value="ECO:0007669"/>
    <property type="project" value="TreeGrafter"/>
</dbReference>
<comment type="similarity">
    <text evidence="2">Belongs to the NASP family.</text>
</comment>
<feature type="compositionally biased region" description="Acidic residues" evidence="7">
    <location>
        <begin position="240"/>
        <end position="263"/>
    </location>
</feature>
<dbReference type="OrthoDB" id="5587616at2759"/>
<dbReference type="EMBL" id="MNPL01006362">
    <property type="protein sequence ID" value="OQR75440.1"/>
    <property type="molecule type" value="Genomic_DNA"/>
</dbReference>
<keyword evidence="5" id="KW-0539">Nucleus</keyword>
<dbReference type="PROSITE" id="PS50005">
    <property type="entry name" value="TPR"/>
    <property type="match status" value="1"/>
</dbReference>
<comment type="caution">
    <text evidence="9">The sequence shown here is derived from an EMBL/GenBank/DDBJ whole genome shotgun (WGS) entry which is preliminary data.</text>
</comment>
<dbReference type="InParanoid" id="A0A1V9XPK5"/>
<protein>
    <submittedName>
        <fullName evidence="9">Histone-binding protein N1/N2-like</fullName>
    </submittedName>
</protein>
<dbReference type="PANTHER" id="PTHR15081">
    <property type="entry name" value="NUCLEAR AUTOANTIGENIC SPERM PROTEIN NASP -RELATED"/>
    <property type="match status" value="1"/>
</dbReference>
<name>A0A1V9XPK5_9ACAR</name>
<accession>A0A1V9XPK5</accession>
<feature type="region of interest" description="Disordered" evidence="7">
    <location>
        <begin position="1"/>
        <end position="127"/>
    </location>
</feature>
<sequence>MTAAEASIVVKDDSNKKDASNTETPDEKNKLITGIDNGNKSGSNDEKSLKSTTETGKKDSDSGDESSNKKDSEAKGNGKMKPETTDQTEDIVIETDSKQEEKSATMEKIDKKDGTSDDADGDVKESEDLAAEAKTHLVQGKRNMLVQDYSMAVESLQKACELLAVKYGDDASQCAEALHYYGKALLELHRKESGALNDIDNQEGSKDDSNDENDNEDKDEQEEEETNEKKESDGSSGEEKAEDDNGELLAKDEEDLETENEANDGDKEAQDGIGDEEDVSNLQIAFEVLELAKKIYKRDAEKDPQLYLKAADCLLALGEINLESDTYDRAIEDFEECLRIQQEMLPRDARVMAETNYQLGLAYSFLKKFEQSAAYFGDSIQILELKVINLNKRIEDAKQKGASTSDESDDIRRSEEEIEEIQHILPEIAAKMEDAKESQRDSSQEPTEKIIGEIMRRASDTSPVKKETKVNVISSDLIKRKRPLSEDTDNQGGQSSKEHANKKLKEN</sequence>
<feature type="compositionally biased region" description="Basic and acidic residues" evidence="7">
    <location>
        <begin position="431"/>
        <end position="469"/>
    </location>
</feature>
<dbReference type="PANTHER" id="PTHR15081:SF1">
    <property type="entry name" value="NUCLEAR AUTOANTIGENIC SPERM PROTEIN"/>
    <property type="match status" value="1"/>
</dbReference>
<evidence type="ECO:0000256" key="7">
    <source>
        <dbReference type="SAM" id="MobiDB-lite"/>
    </source>
</evidence>
<dbReference type="GO" id="GO:0006335">
    <property type="term" value="P:DNA replication-dependent chromatin assembly"/>
    <property type="evidence" value="ECO:0007669"/>
    <property type="project" value="TreeGrafter"/>
</dbReference>
<dbReference type="InterPro" id="IPR019544">
    <property type="entry name" value="Tetratricopeptide_SHNi-TPR_dom"/>
</dbReference>
<gene>
    <name evidence="9" type="ORF">BIW11_00773</name>
</gene>
<dbReference type="SUPFAM" id="SSF48452">
    <property type="entry name" value="TPR-like"/>
    <property type="match status" value="1"/>
</dbReference>
<dbReference type="InterPro" id="IPR011990">
    <property type="entry name" value="TPR-like_helical_dom_sf"/>
</dbReference>
<dbReference type="STRING" id="418985.A0A1V9XPK5"/>
<dbReference type="Gene3D" id="1.25.40.10">
    <property type="entry name" value="Tetratricopeptide repeat domain"/>
    <property type="match status" value="1"/>
</dbReference>
<dbReference type="FunCoup" id="A0A1V9XPK5">
    <property type="interactions" value="201"/>
</dbReference>
<evidence type="ECO:0000259" key="8">
    <source>
        <dbReference type="Pfam" id="PF10516"/>
    </source>
</evidence>
<feature type="domain" description="Tetratricopeptide SHNi-TPR" evidence="8">
    <location>
        <begin position="311"/>
        <end position="347"/>
    </location>
</feature>
<dbReference type="AlphaFoldDB" id="A0A1V9XPK5"/>
<evidence type="ECO:0000256" key="5">
    <source>
        <dbReference type="ARBA" id="ARBA00023242"/>
    </source>
</evidence>
<dbReference type="SMART" id="SM00028">
    <property type="entry name" value="TPR"/>
    <property type="match status" value="3"/>
</dbReference>
<evidence type="ECO:0000313" key="9">
    <source>
        <dbReference type="EMBL" id="OQR75440.1"/>
    </source>
</evidence>
<dbReference type="InterPro" id="IPR051730">
    <property type="entry name" value="NASP-like"/>
</dbReference>
<feature type="compositionally biased region" description="Basic and acidic residues" evidence="7">
    <location>
        <begin position="496"/>
        <end position="507"/>
    </location>
</feature>
<keyword evidence="3" id="KW-0677">Repeat</keyword>
<reference evidence="9 10" key="1">
    <citation type="journal article" date="2017" name="Gigascience">
        <title>Draft genome of the honey bee ectoparasitic mite, Tropilaelaps mercedesae, is shaped by the parasitic life history.</title>
        <authorList>
            <person name="Dong X."/>
            <person name="Armstrong S.D."/>
            <person name="Xia D."/>
            <person name="Makepeace B.L."/>
            <person name="Darby A.C."/>
            <person name="Kadowaki T."/>
        </authorList>
    </citation>
    <scope>NUCLEOTIDE SEQUENCE [LARGE SCALE GENOMIC DNA]</scope>
    <source>
        <strain evidence="9">Wuxi-XJTLU</strain>
    </source>
</reference>
<evidence type="ECO:0000256" key="6">
    <source>
        <dbReference type="PROSITE-ProRule" id="PRU00339"/>
    </source>
</evidence>
<feature type="region of interest" description="Disordered" evidence="7">
    <location>
        <begin position="431"/>
        <end position="507"/>
    </location>
</feature>
<feature type="compositionally biased region" description="Acidic residues" evidence="7">
    <location>
        <begin position="209"/>
        <end position="226"/>
    </location>
</feature>
<organism evidence="9 10">
    <name type="scientific">Tropilaelaps mercedesae</name>
    <dbReference type="NCBI Taxonomy" id="418985"/>
    <lineage>
        <taxon>Eukaryota</taxon>
        <taxon>Metazoa</taxon>
        <taxon>Ecdysozoa</taxon>
        <taxon>Arthropoda</taxon>
        <taxon>Chelicerata</taxon>
        <taxon>Arachnida</taxon>
        <taxon>Acari</taxon>
        <taxon>Parasitiformes</taxon>
        <taxon>Mesostigmata</taxon>
        <taxon>Gamasina</taxon>
        <taxon>Dermanyssoidea</taxon>
        <taxon>Laelapidae</taxon>
        <taxon>Tropilaelaps</taxon>
    </lineage>
</organism>
<comment type="subcellular location">
    <subcellularLocation>
        <location evidence="1">Nucleus</location>
    </subcellularLocation>
</comment>
<feature type="region of interest" description="Disordered" evidence="7">
    <location>
        <begin position="195"/>
        <end position="278"/>
    </location>
</feature>
<feature type="compositionally biased region" description="Basic and acidic residues" evidence="7">
    <location>
        <begin position="95"/>
        <end position="127"/>
    </location>
</feature>
<evidence type="ECO:0000313" key="10">
    <source>
        <dbReference type="Proteomes" id="UP000192247"/>
    </source>
</evidence>
<dbReference type="InterPro" id="IPR019734">
    <property type="entry name" value="TPR_rpt"/>
</dbReference>
<evidence type="ECO:0000256" key="1">
    <source>
        <dbReference type="ARBA" id="ARBA00004123"/>
    </source>
</evidence>